<reference evidence="1 2" key="1">
    <citation type="journal article" date="2017" name="Front. Microbiol.">
        <title>Labilibaculum manganireducens gen. nov., sp. nov. and Labilibaculum filiforme sp. nov., Novel Bacteroidetes Isolated from Subsurface Sediments of the Baltic Sea.</title>
        <authorList>
            <person name="Vandieken V."/>
            <person name="Marshall I.P."/>
            <person name="Niemann H."/>
            <person name="Engelen B."/>
            <person name="Cypionka H."/>
        </authorList>
    </citation>
    <scope>NUCLEOTIDE SEQUENCE [LARGE SCALE GENOMIC DNA]</scope>
    <source>
        <strain evidence="1 2">59.16B</strain>
    </source>
</reference>
<dbReference type="Proteomes" id="UP000233535">
    <property type="component" value="Unassembled WGS sequence"/>
</dbReference>
<organism evidence="1 2">
    <name type="scientific">Labilibaculum filiforme</name>
    <dbReference type="NCBI Taxonomy" id="1940526"/>
    <lineage>
        <taxon>Bacteria</taxon>
        <taxon>Pseudomonadati</taxon>
        <taxon>Bacteroidota</taxon>
        <taxon>Bacteroidia</taxon>
        <taxon>Marinilabiliales</taxon>
        <taxon>Marinifilaceae</taxon>
        <taxon>Labilibaculum</taxon>
    </lineage>
</organism>
<evidence type="ECO:0000313" key="2">
    <source>
        <dbReference type="Proteomes" id="UP000233535"/>
    </source>
</evidence>
<accession>A0A2N3HR85</accession>
<keyword evidence="2" id="KW-1185">Reference proteome</keyword>
<proteinExistence type="predicted"/>
<comment type="caution">
    <text evidence="1">The sequence shown here is derived from an EMBL/GenBank/DDBJ whole genome shotgun (WGS) entry which is preliminary data.</text>
</comment>
<evidence type="ECO:0000313" key="1">
    <source>
        <dbReference type="EMBL" id="PKQ60552.1"/>
    </source>
</evidence>
<sequence>MGDLCFSQGFKTLDIEKRNIDSNNDIYKIGNVFVYDYVIIENNTEYKLNYIAGLPNNKFELIKKSNDTIASKIHLIIPKLKKSDRTNRNQTEIKYLYAPDFSFISGTGVVENENNIWLHPPRSAIFAALETCPFPYVKLPIEIGKEWREKMTVNEHWSNEKWGVWSKKLSLFYNYKITKKTKLNTGFGEIDCYMIESIAESKIGESKLTSYFSEKFGFVRLEYEMVTGLKINYWLENYSENNHLEGFENILKYIDEQKKTIAKRTNLLETQQDRLPSHNTIVN</sequence>
<protein>
    <submittedName>
        <fullName evidence="1">Uncharacterized protein</fullName>
    </submittedName>
</protein>
<name>A0A2N3HR85_9BACT</name>
<dbReference type="AlphaFoldDB" id="A0A2N3HR85"/>
<dbReference type="EMBL" id="MVDD01000024">
    <property type="protein sequence ID" value="PKQ60552.1"/>
    <property type="molecule type" value="Genomic_DNA"/>
</dbReference>
<gene>
    <name evidence="1" type="ORF">BZG02_18990</name>
</gene>